<name>A0A084XV99_9PROT</name>
<sequence>MTDRTQDALEQISLADFDPMDLVAPNFRVTDDALRVKCGKIGAEFLYGGPISLAVTGSGVQS</sequence>
<dbReference type="Proteomes" id="UP000019812">
    <property type="component" value="Unassembled WGS sequence"/>
</dbReference>
<protein>
    <submittedName>
        <fullName evidence="1">Uncharacterized protein</fullName>
    </submittedName>
</protein>
<gene>
    <name evidence="1" type="ORF">CAPSK01_004282</name>
</gene>
<reference evidence="1 2" key="1">
    <citation type="submission" date="2014-07" db="EMBL/GenBank/DDBJ databases">
        <title>Expanding our view of genomic diversity in Candidatus Accumulibacter clades.</title>
        <authorList>
            <person name="Skennerton C.T."/>
            <person name="Barr J.J."/>
            <person name="Slater F.R."/>
            <person name="Bond P.L."/>
            <person name="Tyson G.W."/>
        </authorList>
    </citation>
    <scope>NUCLEOTIDE SEQUENCE [LARGE SCALE GENOMIC DNA]</scope>
    <source>
        <strain evidence="2">SK-01</strain>
    </source>
</reference>
<comment type="caution">
    <text evidence="1">The sequence shown here is derived from an EMBL/GenBank/DDBJ whole genome shotgun (WGS) entry which is preliminary data.</text>
</comment>
<dbReference type="STRING" id="1457154.CAPSK01_004282"/>
<organism evidence="1 2">
    <name type="scientific">Candidatus Accumulibacter vicinus</name>
    <dbReference type="NCBI Taxonomy" id="2954382"/>
    <lineage>
        <taxon>Bacteria</taxon>
        <taxon>Pseudomonadati</taxon>
        <taxon>Pseudomonadota</taxon>
        <taxon>Betaproteobacteria</taxon>
        <taxon>Candidatus Accumulibacter</taxon>
    </lineage>
</organism>
<accession>A0A084XV99</accession>
<proteinExistence type="predicted"/>
<evidence type="ECO:0000313" key="1">
    <source>
        <dbReference type="EMBL" id="KFB66393.1"/>
    </source>
</evidence>
<dbReference type="EMBL" id="JDSS02000043">
    <property type="protein sequence ID" value="KFB66393.1"/>
    <property type="molecule type" value="Genomic_DNA"/>
</dbReference>
<evidence type="ECO:0000313" key="2">
    <source>
        <dbReference type="Proteomes" id="UP000019812"/>
    </source>
</evidence>
<dbReference type="AlphaFoldDB" id="A0A084XV99"/>
<dbReference type="RefSeq" id="WP_034930229.1">
    <property type="nucleotide sequence ID" value="NZ_JDSS02000043.1"/>
</dbReference>